<evidence type="ECO:0000313" key="2">
    <source>
        <dbReference type="Proteomes" id="UP000004690"/>
    </source>
</evidence>
<name>I3C486_9FLAO</name>
<sequence>MKSSKTTVKKALCSVFGHRYVVSKKITSHIVEYQCKTCKCELTTTETGHLDILTPEWREINETLAYLYKKRREVHSVV</sequence>
<dbReference type="EMBL" id="JH651379">
    <property type="protein sequence ID" value="EIJ38429.1"/>
    <property type="molecule type" value="Genomic_DNA"/>
</dbReference>
<accession>I3C486</accession>
<proteinExistence type="predicted"/>
<dbReference type="AlphaFoldDB" id="I3C486"/>
<dbReference type="HOGENOM" id="CLU_192940_0_0_10"/>
<reference evidence="1 2" key="1">
    <citation type="submission" date="2012-02" db="EMBL/GenBank/DDBJ databases">
        <title>Improved High-Quality Draft genome of Joostella marina DSM 19592.</title>
        <authorList>
            <consortium name="US DOE Joint Genome Institute (JGI-PGF)"/>
            <person name="Lucas S."/>
            <person name="Copeland A."/>
            <person name="Lapidus A."/>
            <person name="Bruce D."/>
            <person name="Goodwin L."/>
            <person name="Pitluck S."/>
            <person name="Peters L."/>
            <person name="Chertkov O."/>
            <person name="Ovchinnikova G."/>
            <person name="Kyrpides N."/>
            <person name="Mavromatis K."/>
            <person name="Detter J.C."/>
            <person name="Han C."/>
            <person name="Land M."/>
            <person name="Hauser L."/>
            <person name="Markowitz V."/>
            <person name="Cheng J.-F."/>
            <person name="Hugenholtz P."/>
            <person name="Woyke T."/>
            <person name="Wu D."/>
            <person name="Tindall B."/>
            <person name="Brambilla E."/>
            <person name="Klenk H.-P."/>
            <person name="Eisen J.A."/>
        </authorList>
    </citation>
    <scope>NUCLEOTIDE SEQUENCE [LARGE SCALE GENOMIC DNA]</scope>
    <source>
        <strain evidence="1 2">DSM 19592</strain>
    </source>
</reference>
<protein>
    <submittedName>
        <fullName evidence="1">Uncharacterized protein</fullName>
    </submittedName>
</protein>
<evidence type="ECO:0000313" key="1">
    <source>
        <dbReference type="EMBL" id="EIJ38429.1"/>
    </source>
</evidence>
<gene>
    <name evidence="1" type="ORF">JoomaDRAFT_1414</name>
</gene>
<dbReference type="Proteomes" id="UP000004690">
    <property type="component" value="Unassembled WGS sequence"/>
</dbReference>
<keyword evidence="2" id="KW-1185">Reference proteome</keyword>
<dbReference type="eggNOG" id="ENOG5032Y7Y">
    <property type="taxonomic scope" value="Bacteria"/>
</dbReference>
<dbReference type="STRING" id="926559.JoomaDRAFT_1414"/>
<organism evidence="1 2">
    <name type="scientific">Galbibacter orientalis DSM 19592</name>
    <dbReference type="NCBI Taxonomy" id="926559"/>
    <lineage>
        <taxon>Bacteria</taxon>
        <taxon>Pseudomonadati</taxon>
        <taxon>Bacteroidota</taxon>
        <taxon>Flavobacteriia</taxon>
        <taxon>Flavobacteriales</taxon>
        <taxon>Flavobacteriaceae</taxon>
        <taxon>Galbibacter</taxon>
    </lineage>
</organism>